<reference evidence="7" key="1">
    <citation type="journal article" date="2013" name="Genetics">
        <title>The draft genome and transcriptome of Panagrellus redivivus are shaped by the harsh demands of a free-living lifestyle.</title>
        <authorList>
            <person name="Srinivasan J."/>
            <person name="Dillman A.R."/>
            <person name="Macchietto M.G."/>
            <person name="Heikkinen L."/>
            <person name="Lakso M."/>
            <person name="Fracchia K.M."/>
            <person name="Antoshechkin I."/>
            <person name="Mortazavi A."/>
            <person name="Wong G."/>
            <person name="Sternberg P.W."/>
        </authorList>
    </citation>
    <scope>NUCLEOTIDE SEQUENCE [LARGE SCALE GENOMIC DNA]</scope>
    <source>
        <strain evidence="7">MT8872</strain>
    </source>
</reference>
<feature type="transmembrane region" description="Helical" evidence="6">
    <location>
        <begin position="113"/>
        <end position="134"/>
    </location>
</feature>
<keyword evidence="5 6" id="KW-0472">Membrane</keyword>
<dbReference type="PANTHER" id="PTHR31394:SF1">
    <property type="entry name" value="TRANSMEMBRANE PROTEIN 199"/>
    <property type="match status" value="1"/>
</dbReference>
<keyword evidence="3" id="KW-0256">Endoplasmic reticulum</keyword>
<dbReference type="WBParaSite" id="Pan_g2531.t1">
    <property type="protein sequence ID" value="Pan_g2531.t1"/>
    <property type="gene ID" value="Pan_g2531"/>
</dbReference>
<dbReference type="GO" id="GO:0070072">
    <property type="term" value="P:vacuolar proton-transporting V-type ATPase complex assembly"/>
    <property type="evidence" value="ECO:0007669"/>
    <property type="project" value="InterPro"/>
</dbReference>
<sequence>MVQVDADYAAFRKLHRLRPKHREPEPLLSDEAKAALEKRLEKYQLEQESRIYNEMVKNVIRDKDVQSDEFGAVWKEMNRQGTVVFNTMLTVGGAFTFAYYGAPMMVPSLDLPYRVVCGLILGAIVFFADLYFIMKSM</sequence>
<dbReference type="AlphaFoldDB" id="A0A7E4ZY64"/>
<accession>A0A7E4ZY64</accession>
<evidence type="ECO:0000256" key="5">
    <source>
        <dbReference type="ARBA" id="ARBA00023136"/>
    </source>
</evidence>
<proteinExistence type="predicted"/>
<dbReference type="Proteomes" id="UP000492821">
    <property type="component" value="Unassembled WGS sequence"/>
</dbReference>
<dbReference type="Pfam" id="PF11712">
    <property type="entry name" value="Vma12"/>
    <property type="match status" value="1"/>
</dbReference>
<evidence type="ECO:0000256" key="1">
    <source>
        <dbReference type="ARBA" id="ARBA00004477"/>
    </source>
</evidence>
<keyword evidence="7" id="KW-1185">Reference proteome</keyword>
<keyword evidence="4 6" id="KW-1133">Transmembrane helix</keyword>
<evidence type="ECO:0000313" key="7">
    <source>
        <dbReference type="Proteomes" id="UP000492821"/>
    </source>
</evidence>
<name>A0A7E4ZY64_PANRE</name>
<evidence type="ECO:0000313" key="8">
    <source>
        <dbReference type="WBParaSite" id="Pan_g2531.t1"/>
    </source>
</evidence>
<keyword evidence="2 6" id="KW-0812">Transmembrane</keyword>
<feature type="transmembrane region" description="Helical" evidence="6">
    <location>
        <begin position="83"/>
        <end position="101"/>
    </location>
</feature>
<evidence type="ECO:0000256" key="6">
    <source>
        <dbReference type="SAM" id="Phobius"/>
    </source>
</evidence>
<dbReference type="InterPro" id="IPR021013">
    <property type="entry name" value="ATPase_Vma12"/>
</dbReference>
<dbReference type="GO" id="GO:0005789">
    <property type="term" value="C:endoplasmic reticulum membrane"/>
    <property type="evidence" value="ECO:0007669"/>
    <property type="project" value="UniProtKB-SubCell"/>
</dbReference>
<evidence type="ECO:0000256" key="4">
    <source>
        <dbReference type="ARBA" id="ARBA00022989"/>
    </source>
</evidence>
<reference evidence="8" key="2">
    <citation type="submission" date="2020-10" db="UniProtKB">
        <authorList>
            <consortium name="WormBaseParasite"/>
        </authorList>
    </citation>
    <scope>IDENTIFICATION</scope>
</reference>
<evidence type="ECO:0000256" key="2">
    <source>
        <dbReference type="ARBA" id="ARBA00022692"/>
    </source>
</evidence>
<comment type="subcellular location">
    <subcellularLocation>
        <location evidence="1">Endoplasmic reticulum membrane</location>
        <topology evidence="1">Multi-pass membrane protein</topology>
    </subcellularLocation>
</comment>
<organism evidence="7 8">
    <name type="scientific">Panagrellus redivivus</name>
    <name type="common">Microworm</name>
    <dbReference type="NCBI Taxonomy" id="6233"/>
    <lineage>
        <taxon>Eukaryota</taxon>
        <taxon>Metazoa</taxon>
        <taxon>Ecdysozoa</taxon>
        <taxon>Nematoda</taxon>
        <taxon>Chromadorea</taxon>
        <taxon>Rhabditida</taxon>
        <taxon>Tylenchina</taxon>
        <taxon>Panagrolaimomorpha</taxon>
        <taxon>Panagrolaimoidea</taxon>
        <taxon>Panagrolaimidae</taxon>
        <taxon>Panagrellus</taxon>
    </lineage>
</organism>
<protein>
    <submittedName>
        <fullName evidence="8">Transmembrane protein 199</fullName>
    </submittedName>
</protein>
<dbReference type="PANTHER" id="PTHR31394">
    <property type="entry name" value="TRANSMEMBRANE PROTEIN 199"/>
    <property type="match status" value="1"/>
</dbReference>
<evidence type="ECO:0000256" key="3">
    <source>
        <dbReference type="ARBA" id="ARBA00022824"/>
    </source>
</evidence>